<keyword evidence="1" id="KW-0614">Plasmid</keyword>
<proteinExistence type="predicted"/>
<organism evidence="1">
    <name type="scientific">Pectobacterium carotovorum</name>
    <name type="common">Erwinia carotovora</name>
    <dbReference type="NCBI Taxonomy" id="554"/>
    <lineage>
        <taxon>Bacteria</taxon>
        <taxon>Pseudomonadati</taxon>
        <taxon>Pseudomonadota</taxon>
        <taxon>Gammaproteobacteria</taxon>
        <taxon>Enterobacterales</taxon>
        <taxon>Pectobacteriaceae</taxon>
        <taxon>Pectobacterium</taxon>
    </lineage>
</organism>
<reference evidence="1" key="1">
    <citation type="journal article" date="2015" name="Environ. Microbiol.">
        <title>Plasmids from the gut microbiome of cabbage root fly larvae encode SaxA that catalyses the conversion of the plant toxin 2-phenylethyl isothiocyanate.</title>
        <authorList>
            <person name="Welte C.U."/>
            <person name="de Graaf R.M."/>
            <person name="van den Bosch T.J."/>
            <person name="Op den Camp H.J."/>
            <person name="van Dam N.M."/>
            <person name="Jetten M.S."/>
        </authorList>
    </citation>
    <scope>NUCLEOTIDE SEQUENCE</scope>
    <source>
        <plasmid evidence="1">Drgb2</plasmid>
    </source>
</reference>
<reference evidence="1" key="2">
    <citation type="submission" date="2015-07" db="EMBL/GenBank/DDBJ databases">
        <authorList>
            <person name="Welte C."/>
            <person name="de Graaf R."/>
            <person name="van den Bosch T.J.M."/>
            <person name="Op den Camp H."/>
            <person name="van Dam N."/>
            <person name="Jetten M."/>
        </authorList>
    </citation>
    <scope>NUCLEOTIDE SEQUENCE</scope>
    <source>
        <plasmid evidence="1">Drgb2</plasmid>
    </source>
</reference>
<sequence length="131" mass="15420">MKKRDYHIIDPLIEPLVKTFNQCGFSTYASCQGHGWPVDYRKPYIAFISTTEHAGRLEQRLREDMESPLPKLNWGWMIDGGFNDAFQLCFALRLCGHRRGYYRYWRPSINHDFAVIEKILITEFGSHSSMK</sequence>
<accession>A0A0N9NJL9</accession>
<protein>
    <submittedName>
        <fullName evidence="1">Uncharacterized protein</fullName>
    </submittedName>
</protein>
<geneLocation type="plasmid" evidence="1">
    <name>Drgb2</name>
</geneLocation>
<dbReference type="AlphaFoldDB" id="A0A0N9NJL9"/>
<dbReference type="RefSeq" id="WP_181375460.1">
    <property type="nucleotide sequence ID" value="NZ_KT351733.1"/>
</dbReference>
<name>A0A0N9NJL9_PECCA</name>
<evidence type="ECO:0000313" key="1">
    <source>
        <dbReference type="EMBL" id="ALG88464.1"/>
    </source>
</evidence>
<dbReference type="EMBL" id="KT351733">
    <property type="protein sequence ID" value="ALG88464.1"/>
    <property type="molecule type" value="Genomic_DNA"/>
</dbReference>